<organism evidence="3 4">
    <name type="scientific">Rothia nasimurium</name>
    <dbReference type="NCBI Taxonomy" id="85336"/>
    <lineage>
        <taxon>Bacteria</taxon>
        <taxon>Bacillati</taxon>
        <taxon>Actinomycetota</taxon>
        <taxon>Actinomycetes</taxon>
        <taxon>Micrococcales</taxon>
        <taxon>Micrococcaceae</taxon>
        <taxon>Rothia</taxon>
    </lineage>
</organism>
<dbReference type="AlphaFoldDB" id="A0A1Y1RRB0"/>
<dbReference type="SUPFAM" id="SSF143120">
    <property type="entry name" value="YefM-like"/>
    <property type="match status" value="1"/>
</dbReference>
<dbReference type="EMBL" id="LXWF01000010">
    <property type="protein sequence ID" value="ORC22564.1"/>
    <property type="molecule type" value="Genomic_DNA"/>
</dbReference>
<dbReference type="Gene3D" id="1.10.1220.170">
    <property type="match status" value="1"/>
</dbReference>
<comment type="function">
    <text evidence="2">Antitoxin component of a type II toxin-antitoxin (TA) system.</text>
</comment>
<accession>A0A1Y1RRB0</accession>
<comment type="caution">
    <text evidence="3">The sequence shown here is derived from an EMBL/GenBank/DDBJ whole genome shotgun (WGS) entry which is preliminary data.</text>
</comment>
<evidence type="ECO:0000313" key="4">
    <source>
        <dbReference type="Proteomes" id="UP000192359"/>
    </source>
</evidence>
<dbReference type="InterPro" id="IPR006442">
    <property type="entry name" value="Antitoxin_Phd/YefM"/>
</dbReference>
<dbReference type="InterPro" id="IPR036165">
    <property type="entry name" value="YefM-like_sf"/>
</dbReference>
<proteinExistence type="inferred from homology"/>
<evidence type="ECO:0000313" key="3">
    <source>
        <dbReference type="EMBL" id="ORC22564.1"/>
    </source>
</evidence>
<dbReference type="OrthoDB" id="9802003at2"/>
<evidence type="ECO:0000256" key="2">
    <source>
        <dbReference type="RuleBase" id="RU362080"/>
    </source>
</evidence>
<dbReference type="NCBIfam" id="TIGR01552">
    <property type="entry name" value="phd_fam"/>
    <property type="match status" value="1"/>
</dbReference>
<dbReference type="Pfam" id="PF02604">
    <property type="entry name" value="PhdYeFM_antitox"/>
    <property type="match status" value="1"/>
</dbReference>
<dbReference type="InterPro" id="IPR051405">
    <property type="entry name" value="phD/YefM_antitoxin"/>
</dbReference>
<dbReference type="Proteomes" id="UP000192359">
    <property type="component" value="Unassembled WGS sequence"/>
</dbReference>
<name>A0A1Y1RRB0_9MICC</name>
<dbReference type="Gene3D" id="3.40.1620.10">
    <property type="entry name" value="YefM-like domain"/>
    <property type="match status" value="1"/>
</dbReference>
<sequence length="83" mass="9570">MKMTYSESRARYAEVMDSLINDREEVVITRVGHDSVVMLSLEDYEPLKEAAYLMRSPKDARRISEAIARLKVGLGEEHQLIEE</sequence>
<dbReference type="PANTHER" id="PTHR33713">
    <property type="entry name" value="ANTITOXIN YAFN-RELATED"/>
    <property type="match status" value="1"/>
</dbReference>
<dbReference type="RefSeq" id="WP_083090985.1">
    <property type="nucleotide sequence ID" value="NZ_LXWF01000010.1"/>
</dbReference>
<dbReference type="PANTHER" id="PTHR33713:SF6">
    <property type="entry name" value="ANTITOXIN YEFM"/>
    <property type="match status" value="1"/>
</dbReference>
<evidence type="ECO:0000256" key="1">
    <source>
        <dbReference type="ARBA" id="ARBA00009981"/>
    </source>
</evidence>
<comment type="similarity">
    <text evidence="1 2">Belongs to the phD/YefM antitoxin family.</text>
</comment>
<keyword evidence="4" id="KW-1185">Reference proteome</keyword>
<reference evidence="3 4" key="1">
    <citation type="submission" date="2016-05" db="EMBL/GenBank/DDBJ databases">
        <title>Draft genome sequence of a porcine commensal Rothia nasimurium.</title>
        <authorList>
            <person name="Gaiser R.A."/>
            <person name="Van Baarlen P."/>
            <person name="Wells J.M."/>
        </authorList>
    </citation>
    <scope>NUCLEOTIDE SEQUENCE [LARGE SCALE GENOMIC DNA]</scope>
    <source>
        <strain evidence="3 4">PT-32</strain>
    </source>
</reference>
<gene>
    <name evidence="3" type="ORF">A7979_10945</name>
</gene>
<protein>
    <recommendedName>
        <fullName evidence="2">Antitoxin</fullName>
    </recommendedName>
</protein>